<proteinExistence type="predicted"/>
<gene>
    <name evidence="2" type="ORF">TCMB3V08_LOCUS2411</name>
</gene>
<evidence type="ECO:0000313" key="2">
    <source>
        <dbReference type="EMBL" id="CAD7569682.1"/>
    </source>
</evidence>
<name>A0A7R9IZT6_TIMCA</name>
<organism evidence="2">
    <name type="scientific">Timema californicum</name>
    <name type="common">California timema</name>
    <name type="synonym">Walking stick</name>
    <dbReference type="NCBI Taxonomy" id="61474"/>
    <lineage>
        <taxon>Eukaryota</taxon>
        <taxon>Metazoa</taxon>
        <taxon>Ecdysozoa</taxon>
        <taxon>Arthropoda</taxon>
        <taxon>Hexapoda</taxon>
        <taxon>Insecta</taxon>
        <taxon>Pterygota</taxon>
        <taxon>Neoptera</taxon>
        <taxon>Polyneoptera</taxon>
        <taxon>Phasmatodea</taxon>
        <taxon>Timematodea</taxon>
        <taxon>Timematoidea</taxon>
        <taxon>Timematidae</taxon>
        <taxon>Timema</taxon>
    </lineage>
</organism>
<reference evidence="2" key="1">
    <citation type="submission" date="2020-11" db="EMBL/GenBank/DDBJ databases">
        <authorList>
            <person name="Tran Van P."/>
        </authorList>
    </citation>
    <scope>NUCLEOTIDE SEQUENCE</scope>
</reference>
<sequence length="192" mass="21850">MIRTRLRYTKNYIIMCCVLILNFEANNFLPNHERTPVEEMKAAEASGRFHYIPSSGESGEDLEMLNEETDKISGMYSLMFISKFKVWLCLEVSVGQLVTLLPVSSKLPPPPTIDPKKLDPEMLDDPDLDEELELDIANLNLDLDNIDTLLEKNIILGLFKLLYALKLLGKCLIAHLFLLFLFNLINQATTTT</sequence>
<evidence type="ECO:0000256" key="1">
    <source>
        <dbReference type="SAM" id="Phobius"/>
    </source>
</evidence>
<keyword evidence="1" id="KW-0472">Membrane</keyword>
<dbReference type="AlphaFoldDB" id="A0A7R9IZT6"/>
<feature type="transmembrane region" description="Helical" evidence="1">
    <location>
        <begin position="167"/>
        <end position="185"/>
    </location>
</feature>
<protein>
    <submittedName>
        <fullName evidence="2">(California timema) hypothetical protein</fullName>
    </submittedName>
</protein>
<keyword evidence="1" id="KW-0812">Transmembrane</keyword>
<dbReference type="EMBL" id="OE179766">
    <property type="protein sequence ID" value="CAD7569682.1"/>
    <property type="molecule type" value="Genomic_DNA"/>
</dbReference>
<accession>A0A7R9IZT6</accession>
<keyword evidence="1" id="KW-1133">Transmembrane helix</keyword>